<reference evidence="2 3" key="1">
    <citation type="submission" date="2023-09" db="EMBL/GenBank/DDBJ databases">
        <authorList>
            <person name="Rey-Velasco X."/>
        </authorList>
    </citation>
    <scope>NUCLEOTIDE SEQUENCE [LARGE SCALE GENOMIC DNA]</scope>
    <source>
        <strain evidence="2 3">W332</strain>
    </source>
</reference>
<gene>
    <name evidence="2" type="ORF">RM697_11310</name>
</gene>
<feature type="domain" description="Glycosyltransferase 2-like" evidence="1">
    <location>
        <begin position="8"/>
        <end position="132"/>
    </location>
</feature>
<sequence>MSQQPLVSVICLCYNHSNYVIEALNSVTSQDYKAIEVIIVDDFSTDKSAILIVDWVKNNNATYIKNEKNLGNTTSFNKALKLAKGDYVIDFATDDVLLPNSISERVKLFYNSDYDNLGVVFSNVAYIDDTNKLLNYQYAIDNHGKAKHTPKTGFIYKELVAEYLISASSMLIKKSVLDQLHGYDESLSYEDLDFWFRSSRYFAYDYVDQVLIKKRITKNSLGKQFYLFGKNSMSNSTYKVCKKALRLNKSKDEDKALLNRIKYEIKLSLKNMDLTALFKFISLWIRVKLSVFRKK</sequence>
<evidence type="ECO:0000259" key="1">
    <source>
        <dbReference type="Pfam" id="PF00535"/>
    </source>
</evidence>
<evidence type="ECO:0000313" key="3">
    <source>
        <dbReference type="Proteomes" id="UP001259492"/>
    </source>
</evidence>
<comment type="caution">
    <text evidence="2">The sequence shown here is derived from an EMBL/GenBank/DDBJ whole genome shotgun (WGS) entry which is preliminary data.</text>
</comment>
<keyword evidence="3" id="KW-1185">Reference proteome</keyword>
<dbReference type="EMBL" id="JAVRIA010000006">
    <property type="protein sequence ID" value="MDT0559242.1"/>
    <property type="molecule type" value="Genomic_DNA"/>
</dbReference>
<evidence type="ECO:0000313" key="2">
    <source>
        <dbReference type="EMBL" id="MDT0559242.1"/>
    </source>
</evidence>
<dbReference type="EC" id="2.4.-.-" evidence="2"/>
<dbReference type="SUPFAM" id="SSF53448">
    <property type="entry name" value="Nucleotide-diphospho-sugar transferases"/>
    <property type="match status" value="1"/>
</dbReference>
<dbReference type="Proteomes" id="UP001259492">
    <property type="component" value="Unassembled WGS sequence"/>
</dbReference>
<proteinExistence type="predicted"/>
<keyword evidence="2" id="KW-0808">Transferase</keyword>
<accession>A0ABU2YMH6</accession>
<organism evidence="2 3">
    <name type="scientific">Microcosmobacter mediterraneus</name>
    <dbReference type="NCBI Taxonomy" id="3075607"/>
    <lineage>
        <taxon>Bacteria</taxon>
        <taxon>Pseudomonadati</taxon>
        <taxon>Bacteroidota</taxon>
        <taxon>Flavobacteriia</taxon>
        <taxon>Flavobacteriales</taxon>
        <taxon>Flavobacteriaceae</taxon>
        <taxon>Microcosmobacter</taxon>
    </lineage>
</organism>
<dbReference type="InterPro" id="IPR029044">
    <property type="entry name" value="Nucleotide-diphossugar_trans"/>
</dbReference>
<dbReference type="PANTHER" id="PTHR22916:SF3">
    <property type="entry name" value="UDP-GLCNAC:BETAGAL BETA-1,3-N-ACETYLGLUCOSAMINYLTRANSFERASE-LIKE PROTEIN 1"/>
    <property type="match status" value="1"/>
</dbReference>
<dbReference type="PANTHER" id="PTHR22916">
    <property type="entry name" value="GLYCOSYLTRANSFERASE"/>
    <property type="match status" value="1"/>
</dbReference>
<dbReference type="RefSeq" id="WP_311428005.1">
    <property type="nucleotide sequence ID" value="NZ_JAVRIA010000006.1"/>
</dbReference>
<name>A0ABU2YMH6_9FLAO</name>
<dbReference type="GO" id="GO:0016757">
    <property type="term" value="F:glycosyltransferase activity"/>
    <property type="evidence" value="ECO:0007669"/>
    <property type="project" value="UniProtKB-KW"/>
</dbReference>
<keyword evidence="2" id="KW-0328">Glycosyltransferase</keyword>
<dbReference type="InterPro" id="IPR001173">
    <property type="entry name" value="Glyco_trans_2-like"/>
</dbReference>
<protein>
    <submittedName>
        <fullName evidence="2">Glycosyltransferase</fullName>
        <ecNumber evidence="2">2.4.-.-</ecNumber>
    </submittedName>
</protein>
<dbReference type="Pfam" id="PF00535">
    <property type="entry name" value="Glycos_transf_2"/>
    <property type="match status" value="1"/>
</dbReference>
<dbReference type="Gene3D" id="3.90.550.10">
    <property type="entry name" value="Spore Coat Polysaccharide Biosynthesis Protein SpsA, Chain A"/>
    <property type="match status" value="1"/>
</dbReference>